<evidence type="ECO:0000313" key="3">
    <source>
        <dbReference type="Proteomes" id="UP001476798"/>
    </source>
</evidence>
<organism evidence="2 3">
    <name type="scientific">Goodea atripinnis</name>
    <dbReference type="NCBI Taxonomy" id="208336"/>
    <lineage>
        <taxon>Eukaryota</taxon>
        <taxon>Metazoa</taxon>
        <taxon>Chordata</taxon>
        <taxon>Craniata</taxon>
        <taxon>Vertebrata</taxon>
        <taxon>Euteleostomi</taxon>
        <taxon>Actinopterygii</taxon>
        <taxon>Neopterygii</taxon>
        <taxon>Teleostei</taxon>
        <taxon>Neoteleostei</taxon>
        <taxon>Acanthomorphata</taxon>
        <taxon>Ovalentaria</taxon>
        <taxon>Atherinomorphae</taxon>
        <taxon>Cyprinodontiformes</taxon>
        <taxon>Goodeidae</taxon>
        <taxon>Goodea</taxon>
    </lineage>
</organism>
<dbReference type="Proteomes" id="UP001476798">
    <property type="component" value="Unassembled WGS sequence"/>
</dbReference>
<evidence type="ECO:0000256" key="1">
    <source>
        <dbReference type="SAM" id="Phobius"/>
    </source>
</evidence>
<protein>
    <submittedName>
        <fullName evidence="2">Uncharacterized protein</fullName>
    </submittedName>
</protein>
<reference evidence="2 3" key="1">
    <citation type="submission" date="2021-06" db="EMBL/GenBank/DDBJ databases">
        <authorList>
            <person name="Palmer J.M."/>
        </authorList>
    </citation>
    <scope>NUCLEOTIDE SEQUENCE [LARGE SCALE GENOMIC DNA]</scope>
    <source>
        <strain evidence="2 3">GA_2019</strain>
        <tissue evidence="2">Muscle</tissue>
    </source>
</reference>
<keyword evidence="3" id="KW-1185">Reference proteome</keyword>
<feature type="transmembrane region" description="Helical" evidence="1">
    <location>
        <begin position="35"/>
        <end position="57"/>
    </location>
</feature>
<dbReference type="EMBL" id="JAHRIO010089964">
    <property type="protein sequence ID" value="MEQ2187006.1"/>
    <property type="molecule type" value="Genomic_DNA"/>
</dbReference>
<sequence length="99" mass="11030">MRAKSSVCVSPVLCPIANGTTASSSCDGAASFCHALWFCYAVLFFVLVSAFHALVLLSNSFFIVHCVEFSLSFVFQWVSVPLLPHLFFIWFGFNMHRSI</sequence>
<proteinExistence type="predicted"/>
<dbReference type="PROSITE" id="PS51257">
    <property type="entry name" value="PROKAR_LIPOPROTEIN"/>
    <property type="match status" value="1"/>
</dbReference>
<keyword evidence="1" id="KW-0472">Membrane</keyword>
<comment type="caution">
    <text evidence="2">The sequence shown here is derived from an EMBL/GenBank/DDBJ whole genome shotgun (WGS) entry which is preliminary data.</text>
</comment>
<gene>
    <name evidence="2" type="ORF">GOODEAATRI_000068</name>
</gene>
<evidence type="ECO:0000313" key="2">
    <source>
        <dbReference type="EMBL" id="MEQ2187006.1"/>
    </source>
</evidence>
<keyword evidence="1" id="KW-1133">Transmembrane helix</keyword>
<name>A0ABV0PU41_9TELE</name>
<feature type="transmembrane region" description="Helical" evidence="1">
    <location>
        <begin position="69"/>
        <end position="93"/>
    </location>
</feature>
<accession>A0ABV0PU41</accession>
<keyword evidence="1" id="KW-0812">Transmembrane</keyword>